<organism evidence="1 2">
    <name type="scientific">Corvus moneduloides</name>
    <name type="common">New Caledonian crow</name>
    <dbReference type="NCBI Taxonomy" id="1196302"/>
    <lineage>
        <taxon>Eukaryota</taxon>
        <taxon>Metazoa</taxon>
        <taxon>Chordata</taxon>
        <taxon>Craniata</taxon>
        <taxon>Vertebrata</taxon>
        <taxon>Euteleostomi</taxon>
        <taxon>Archelosauria</taxon>
        <taxon>Archosauria</taxon>
        <taxon>Dinosauria</taxon>
        <taxon>Saurischia</taxon>
        <taxon>Theropoda</taxon>
        <taxon>Coelurosauria</taxon>
        <taxon>Aves</taxon>
        <taxon>Neognathae</taxon>
        <taxon>Neoaves</taxon>
        <taxon>Telluraves</taxon>
        <taxon>Australaves</taxon>
        <taxon>Passeriformes</taxon>
        <taxon>Corvoidea</taxon>
        <taxon>Corvidae</taxon>
        <taxon>Corvus</taxon>
    </lineage>
</organism>
<name>A0A8C3EIH9_CORMO</name>
<dbReference type="AlphaFoldDB" id="A0A8C3EIH9"/>
<protein>
    <submittedName>
        <fullName evidence="1">Uncharacterized protein</fullName>
    </submittedName>
</protein>
<accession>A0A8U7NFJ9</accession>
<reference evidence="2" key="1">
    <citation type="submission" date="2019-10" db="EMBL/GenBank/DDBJ databases">
        <title>Corvus moneduloides (New Caledonian crow) genome, bCorMon1, primary haplotype.</title>
        <authorList>
            <person name="Rutz C."/>
            <person name="Fungtammasan C."/>
            <person name="Mountcastle J."/>
            <person name="Formenti G."/>
            <person name="Chow W."/>
            <person name="Howe K."/>
            <person name="Steele M.P."/>
            <person name="Fernandes J."/>
            <person name="Gilbert M.T.P."/>
            <person name="Fedrigo O."/>
            <person name="Jarvis E.D."/>
            <person name="Gemmell N."/>
        </authorList>
    </citation>
    <scope>NUCLEOTIDE SEQUENCE [LARGE SCALE GENOMIC DNA]</scope>
</reference>
<keyword evidence="2" id="KW-1185">Reference proteome</keyword>
<sequence>MFAPRLSPFQSRHECHHAGWKNLPAPSGPSHLYKTPRCQGTAAGLQVQNPGPKHRALPPALLTQEGSRTLPAAPLPALCRSRAGIPSHLTCQVQFQGARSSSADQGQLGHHNIWSVGI</sequence>
<dbReference type="Proteomes" id="UP000694553">
    <property type="component" value="Unassembled WGS sequence"/>
</dbReference>
<proteinExistence type="predicted"/>
<dbReference type="Ensembl" id="ENSCMUT00000023842.2">
    <property type="protein sequence ID" value="ENSCMUP00000022213.2"/>
    <property type="gene ID" value="ENSCMUG00000013646.2"/>
</dbReference>
<reference evidence="1" key="3">
    <citation type="submission" date="2025-09" db="UniProtKB">
        <authorList>
            <consortium name="Ensembl"/>
        </authorList>
    </citation>
    <scope>IDENTIFICATION</scope>
</reference>
<evidence type="ECO:0000313" key="2">
    <source>
        <dbReference type="Proteomes" id="UP000694553"/>
    </source>
</evidence>
<reference evidence="1" key="2">
    <citation type="submission" date="2025-08" db="UniProtKB">
        <authorList>
            <consortium name="Ensembl"/>
        </authorList>
    </citation>
    <scope>IDENTIFICATION</scope>
</reference>
<evidence type="ECO:0000313" key="1">
    <source>
        <dbReference type="Ensembl" id="ENSCMUP00000022213.2"/>
    </source>
</evidence>
<accession>A0A8C3EIH9</accession>